<dbReference type="Gene3D" id="1.10.10.10">
    <property type="entry name" value="Winged helix-like DNA-binding domain superfamily/Winged helix DNA-binding domain"/>
    <property type="match status" value="1"/>
</dbReference>
<protein>
    <recommendedName>
        <fullName evidence="4">ESCRT-II complex subunit VPS25</fullName>
    </recommendedName>
</protein>
<organism evidence="5 6">
    <name type="scientific">Ceratodon purpureus</name>
    <name type="common">Fire moss</name>
    <name type="synonym">Dicranum purpureum</name>
    <dbReference type="NCBI Taxonomy" id="3225"/>
    <lineage>
        <taxon>Eukaryota</taxon>
        <taxon>Viridiplantae</taxon>
        <taxon>Streptophyta</taxon>
        <taxon>Embryophyta</taxon>
        <taxon>Bryophyta</taxon>
        <taxon>Bryophytina</taxon>
        <taxon>Bryopsida</taxon>
        <taxon>Dicranidae</taxon>
        <taxon>Pseudoditrichales</taxon>
        <taxon>Ditrichaceae</taxon>
        <taxon>Ceratodon</taxon>
    </lineage>
</organism>
<dbReference type="FunFam" id="1.10.10.570:FF:000002">
    <property type="entry name" value="Vacuolar protein sorting-associated protein 25"/>
    <property type="match status" value="1"/>
</dbReference>
<evidence type="ECO:0000256" key="3">
    <source>
        <dbReference type="ARBA" id="ARBA00022927"/>
    </source>
</evidence>
<dbReference type="GO" id="GO:0042803">
    <property type="term" value="F:protein homodimerization activity"/>
    <property type="evidence" value="ECO:0007669"/>
    <property type="project" value="TreeGrafter"/>
</dbReference>
<dbReference type="GO" id="GO:0005198">
    <property type="term" value="F:structural molecule activity"/>
    <property type="evidence" value="ECO:0007669"/>
    <property type="project" value="TreeGrafter"/>
</dbReference>
<dbReference type="Proteomes" id="UP000822688">
    <property type="component" value="Chromosome 7"/>
</dbReference>
<dbReference type="GO" id="GO:0043328">
    <property type="term" value="P:protein transport to vacuole involved in ubiquitin-dependent protein catabolic process via the multivesicular body sorting pathway"/>
    <property type="evidence" value="ECO:0007669"/>
    <property type="project" value="TreeGrafter"/>
</dbReference>
<reference evidence="5" key="1">
    <citation type="submission" date="2020-06" db="EMBL/GenBank/DDBJ databases">
        <title>WGS assembly of Ceratodon purpureus strain R40.</title>
        <authorList>
            <person name="Carey S.B."/>
            <person name="Jenkins J."/>
            <person name="Shu S."/>
            <person name="Lovell J.T."/>
            <person name="Sreedasyam A."/>
            <person name="Maumus F."/>
            <person name="Tiley G.P."/>
            <person name="Fernandez-Pozo N."/>
            <person name="Barry K."/>
            <person name="Chen C."/>
            <person name="Wang M."/>
            <person name="Lipzen A."/>
            <person name="Daum C."/>
            <person name="Saski C.A."/>
            <person name="Payton A.C."/>
            <person name="Mcbreen J.C."/>
            <person name="Conrad R.E."/>
            <person name="Kollar L.M."/>
            <person name="Olsson S."/>
            <person name="Huttunen S."/>
            <person name="Landis J.B."/>
            <person name="Wickett N.J."/>
            <person name="Johnson M.G."/>
            <person name="Rensing S.A."/>
            <person name="Grimwood J."/>
            <person name="Schmutz J."/>
            <person name="Mcdaniel S.F."/>
        </authorList>
    </citation>
    <scope>NUCLEOTIDE SEQUENCE</scope>
    <source>
        <strain evidence="5">R40</strain>
    </source>
</reference>
<dbReference type="Gene3D" id="1.10.10.570">
    <property type="entry name" value="Winged helix' DNA-binding domain. Chain C. Domain 1"/>
    <property type="match status" value="1"/>
</dbReference>
<keyword evidence="6" id="KW-1185">Reference proteome</keyword>
<evidence type="ECO:0000256" key="2">
    <source>
        <dbReference type="ARBA" id="ARBA00022448"/>
    </source>
</evidence>
<comment type="similarity">
    <text evidence="1">Belongs to the VPS25 family.</text>
</comment>
<sequence length="175" mass="20476">MGEFTFPYFYNYPPYFTLQPVKDTREKQIQLWKELILRFCKHHKCFVIDLEGEFALFENTSIQRKLSFEAREQFLGALIADGRAEWLDKNHRKCLILWRRIQDWADLLLDFVRENGIELMTLEEIISGDETHGTELAGIDRGVLIRAVKILEQRGRAAMFKGSSTDDDGVKFSPN</sequence>
<accession>A0A8T0H699</accession>
<name>A0A8T0H699_CERPU</name>
<keyword evidence="2" id="KW-0813">Transport</keyword>
<dbReference type="PANTHER" id="PTHR13149:SF0">
    <property type="entry name" value="VACUOLAR PROTEIN-SORTING-ASSOCIATED PROTEIN 25"/>
    <property type="match status" value="1"/>
</dbReference>
<dbReference type="InterPro" id="IPR014041">
    <property type="entry name" value="ESCRT-II_cplx_Vps25-sub_N"/>
</dbReference>
<comment type="caution">
    <text evidence="5">The sequence shown here is derived from an EMBL/GenBank/DDBJ whole genome shotgun (WGS) entry which is preliminary data.</text>
</comment>
<dbReference type="GO" id="GO:0016236">
    <property type="term" value="P:macroautophagy"/>
    <property type="evidence" value="ECO:0007669"/>
    <property type="project" value="UniProtKB-ARBA"/>
</dbReference>
<dbReference type="Pfam" id="PF05871">
    <property type="entry name" value="ESCRT-II"/>
    <property type="match status" value="1"/>
</dbReference>
<dbReference type="InterPro" id="IPR036390">
    <property type="entry name" value="WH_DNA-bd_sf"/>
</dbReference>
<dbReference type="SUPFAM" id="SSF46785">
    <property type="entry name" value="Winged helix' DNA-binding domain"/>
    <property type="match status" value="2"/>
</dbReference>
<dbReference type="EMBL" id="CM026428">
    <property type="protein sequence ID" value="KAG0565688.1"/>
    <property type="molecule type" value="Genomic_DNA"/>
</dbReference>
<dbReference type="AlphaFoldDB" id="A0A8T0H699"/>
<proteinExistence type="inferred from homology"/>
<evidence type="ECO:0000256" key="1">
    <source>
        <dbReference type="ARBA" id="ARBA00009674"/>
    </source>
</evidence>
<dbReference type="OrthoDB" id="245150at2759"/>
<evidence type="ECO:0000256" key="4">
    <source>
        <dbReference type="ARBA" id="ARBA00030094"/>
    </source>
</evidence>
<gene>
    <name evidence="5" type="ORF">KC19_7G007400</name>
</gene>
<evidence type="ECO:0000313" key="6">
    <source>
        <dbReference type="Proteomes" id="UP000822688"/>
    </source>
</evidence>
<dbReference type="GO" id="GO:0000814">
    <property type="term" value="C:ESCRT II complex"/>
    <property type="evidence" value="ECO:0007669"/>
    <property type="project" value="InterPro"/>
</dbReference>
<dbReference type="InterPro" id="IPR008570">
    <property type="entry name" value="ESCRT-II_cplx_Vps25-sub"/>
</dbReference>
<dbReference type="PANTHER" id="PTHR13149">
    <property type="entry name" value="VACUOLAR PROTEIN SORTING-ASSOCIATED PROTEIN VPS25"/>
    <property type="match status" value="1"/>
</dbReference>
<dbReference type="InterPro" id="IPR036388">
    <property type="entry name" value="WH-like_DNA-bd_sf"/>
</dbReference>
<evidence type="ECO:0000313" key="5">
    <source>
        <dbReference type="EMBL" id="KAG0565688.1"/>
    </source>
</evidence>
<dbReference type="FunFam" id="1.10.10.10:FF:000141">
    <property type="entry name" value="vacuolar protein-sorting-associated protein 25"/>
    <property type="match status" value="1"/>
</dbReference>
<keyword evidence="3" id="KW-0653">Protein transport</keyword>